<evidence type="ECO:0000313" key="2">
    <source>
        <dbReference type="EMBL" id="GAI96536.1"/>
    </source>
</evidence>
<dbReference type="Pfam" id="PF14329">
    <property type="entry name" value="DUF4386"/>
    <property type="match status" value="1"/>
</dbReference>
<evidence type="ECO:0000256" key="1">
    <source>
        <dbReference type="SAM" id="Phobius"/>
    </source>
</evidence>
<feature type="transmembrane region" description="Helical" evidence="1">
    <location>
        <begin position="20"/>
        <end position="40"/>
    </location>
</feature>
<keyword evidence="1" id="KW-1133">Transmembrane helix</keyword>
<sequence length="121" mass="13317">MTIKEKMNSINRTARFAGFLYLIMIPLGLFGIMWVSSLIVPGDAAITANNIMASESLFRLSIMSALILQTGHILLVLVLYKLLKAVNKNHASLMVIFMLVAVPIAMLNELNRFAAILLLNG</sequence>
<gene>
    <name evidence="2" type="ORF">S12H4_29324</name>
</gene>
<feature type="non-terminal residue" evidence="2">
    <location>
        <position position="121"/>
    </location>
</feature>
<comment type="caution">
    <text evidence="2">The sequence shown here is derived from an EMBL/GenBank/DDBJ whole genome shotgun (WGS) entry which is preliminary data.</text>
</comment>
<keyword evidence="1" id="KW-0472">Membrane</keyword>
<feature type="transmembrane region" description="Helical" evidence="1">
    <location>
        <begin position="60"/>
        <end position="83"/>
    </location>
</feature>
<accession>X1TYV2</accession>
<keyword evidence="1" id="KW-0812">Transmembrane</keyword>
<protein>
    <recommendedName>
        <fullName evidence="3">DUF4386 domain-containing protein</fullName>
    </recommendedName>
</protein>
<reference evidence="2" key="1">
    <citation type="journal article" date="2014" name="Front. Microbiol.">
        <title>High frequency of phylogenetically diverse reductive dehalogenase-homologous genes in deep subseafloor sedimentary metagenomes.</title>
        <authorList>
            <person name="Kawai M."/>
            <person name="Futagami T."/>
            <person name="Toyoda A."/>
            <person name="Takaki Y."/>
            <person name="Nishi S."/>
            <person name="Hori S."/>
            <person name="Arai W."/>
            <person name="Tsubouchi T."/>
            <person name="Morono Y."/>
            <person name="Uchiyama I."/>
            <person name="Ito T."/>
            <person name="Fujiyama A."/>
            <person name="Inagaki F."/>
            <person name="Takami H."/>
        </authorList>
    </citation>
    <scope>NUCLEOTIDE SEQUENCE</scope>
    <source>
        <strain evidence="2">Expedition CK06-06</strain>
    </source>
</reference>
<dbReference type="InterPro" id="IPR025495">
    <property type="entry name" value="DUF4386"/>
</dbReference>
<proteinExistence type="predicted"/>
<organism evidence="2">
    <name type="scientific">marine sediment metagenome</name>
    <dbReference type="NCBI Taxonomy" id="412755"/>
    <lineage>
        <taxon>unclassified sequences</taxon>
        <taxon>metagenomes</taxon>
        <taxon>ecological metagenomes</taxon>
    </lineage>
</organism>
<dbReference type="AlphaFoldDB" id="X1TYV2"/>
<name>X1TYV2_9ZZZZ</name>
<dbReference type="EMBL" id="BARW01016906">
    <property type="protein sequence ID" value="GAI96536.1"/>
    <property type="molecule type" value="Genomic_DNA"/>
</dbReference>
<feature type="transmembrane region" description="Helical" evidence="1">
    <location>
        <begin position="95"/>
        <end position="119"/>
    </location>
</feature>
<evidence type="ECO:0008006" key="3">
    <source>
        <dbReference type="Google" id="ProtNLM"/>
    </source>
</evidence>